<keyword evidence="1" id="KW-0472">Membrane</keyword>
<comment type="caution">
    <text evidence="2">The sequence shown here is derived from an EMBL/GenBank/DDBJ whole genome shotgun (WGS) entry which is preliminary data.</text>
</comment>
<reference evidence="3" key="1">
    <citation type="journal article" date="2019" name="Gigascience">
        <title>De novo genome assembly of the endangered Acer yangbiense, a plant species with extremely small populations endemic to Yunnan Province, China.</title>
        <authorList>
            <person name="Yang J."/>
            <person name="Wariss H.M."/>
            <person name="Tao L."/>
            <person name="Zhang R."/>
            <person name="Yun Q."/>
            <person name="Hollingsworth P."/>
            <person name="Dao Z."/>
            <person name="Luo G."/>
            <person name="Guo H."/>
            <person name="Ma Y."/>
            <person name="Sun W."/>
        </authorList>
    </citation>
    <scope>NUCLEOTIDE SEQUENCE [LARGE SCALE GENOMIC DNA]</scope>
    <source>
        <strain evidence="3">cv. Malutang</strain>
    </source>
</reference>
<evidence type="ECO:0000313" key="3">
    <source>
        <dbReference type="Proteomes" id="UP000323000"/>
    </source>
</evidence>
<feature type="transmembrane region" description="Helical" evidence="1">
    <location>
        <begin position="6"/>
        <end position="28"/>
    </location>
</feature>
<gene>
    <name evidence="2" type="ORF">EZV62_009220</name>
</gene>
<sequence>MSYSIFLLWATLSLPTLYYVIVPPLYLLHGISLFPKVDVGGIGGYNTALYSGTGSFHRRESISGRKYCKDYRGNRDIKAKKNVEKTIHDLEEASKVMANCSYEKDTQWGKERYEQEIMEFGSSPIMFTMLGTFAMLNIFCLVGAKMKIVFQDFRALKNLISQVIFCEMMVLINLAVYEAMFFGERQGLLTIFCHVQVHCFSFIDMPYNAYDLEKL</sequence>
<keyword evidence="3" id="KW-1185">Reference proteome</keyword>
<dbReference type="EMBL" id="VAHF01000003">
    <property type="protein sequence ID" value="TXG67945.1"/>
    <property type="molecule type" value="Genomic_DNA"/>
</dbReference>
<accession>A0A5C7IFZ4</accession>
<dbReference type="AlphaFoldDB" id="A0A5C7IFZ4"/>
<organism evidence="2 3">
    <name type="scientific">Acer yangbiense</name>
    <dbReference type="NCBI Taxonomy" id="1000413"/>
    <lineage>
        <taxon>Eukaryota</taxon>
        <taxon>Viridiplantae</taxon>
        <taxon>Streptophyta</taxon>
        <taxon>Embryophyta</taxon>
        <taxon>Tracheophyta</taxon>
        <taxon>Spermatophyta</taxon>
        <taxon>Magnoliopsida</taxon>
        <taxon>eudicotyledons</taxon>
        <taxon>Gunneridae</taxon>
        <taxon>Pentapetalae</taxon>
        <taxon>rosids</taxon>
        <taxon>malvids</taxon>
        <taxon>Sapindales</taxon>
        <taxon>Sapindaceae</taxon>
        <taxon>Hippocastanoideae</taxon>
        <taxon>Acereae</taxon>
        <taxon>Acer</taxon>
    </lineage>
</organism>
<evidence type="ECO:0000313" key="2">
    <source>
        <dbReference type="EMBL" id="TXG67945.1"/>
    </source>
</evidence>
<feature type="transmembrane region" description="Helical" evidence="1">
    <location>
        <begin position="159"/>
        <end position="177"/>
    </location>
</feature>
<protein>
    <submittedName>
        <fullName evidence="2">Uncharacterized protein</fullName>
    </submittedName>
</protein>
<dbReference type="PANTHER" id="PTHR13301">
    <property type="entry name" value="X-BOX TRANSCRIPTION FACTOR-RELATED"/>
    <property type="match status" value="1"/>
</dbReference>
<keyword evidence="1" id="KW-1133">Transmembrane helix</keyword>
<evidence type="ECO:0000256" key="1">
    <source>
        <dbReference type="SAM" id="Phobius"/>
    </source>
</evidence>
<proteinExistence type="predicted"/>
<name>A0A5C7IFZ4_9ROSI</name>
<keyword evidence="1" id="KW-0812">Transmembrane</keyword>
<dbReference type="OrthoDB" id="72851at2759"/>
<feature type="transmembrane region" description="Helical" evidence="1">
    <location>
        <begin position="125"/>
        <end position="144"/>
    </location>
</feature>
<dbReference type="Proteomes" id="UP000323000">
    <property type="component" value="Chromosome 3"/>
</dbReference>